<protein>
    <submittedName>
        <fullName evidence="1">Uncharacterized protein</fullName>
    </submittedName>
</protein>
<geneLocation type="plasmid" evidence="2">
    <name>pridsm_02</name>
</geneLocation>
<evidence type="ECO:0000313" key="2">
    <source>
        <dbReference type="Proteomes" id="UP000325785"/>
    </source>
</evidence>
<dbReference type="Proteomes" id="UP000325785">
    <property type="component" value="Plasmid pRIdsm_02"/>
</dbReference>
<reference evidence="1 2" key="1">
    <citation type="submission" date="2018-08" db="EMBL/GenBank/DDBJ databases">
        <title>Genetic Globetrotter - A new plasmid hitch-hiking vast phylogenetic and geographic distances.</title>
        <authorList>
            <person name="Vollmers J."/>
            <person name="Petersen J."/>
        </authorList>
    </citation>
    <scope>NUCLEOTIDE SEQUENCE [LARGE SCALE GENOMIC DNA]</scope>
    <source>
        <strain evidence="1 2">DSM 26383</strain>
        <plasmid evidence="2">pridsm_02</plasmid>
    </source>
</reference>
<organism evidence="1 2">
    <name type="scientific">Roseovarius indicus</name>
    <dbReference type="NCBI Taxonomy" id="540747"/>
    <lineage>
        <taxon>Bacteria</taxon>
        <taxon>Pseudomonadati</taxon>
        <taxon>Pseudomonadota</taxon>
        <taxon>Alphaproteobacteria</taxon>
        <taxon>Rhodobacterales</taxon>
        <taxon>Roseobacteraceae</taxon>
        <taxon>Roseovarius</taxon>
    </lineage>
</organism>
<dbReference type="KEGG" id="rid:RIdsm_05745"/>
<dbReference type="AlphaFoldDB" id="A0A5P3AKW6"/>
<proteinExistence type="predicted"/>
<accession>A0A5P3AKW6</accession>
<name>A0A5P3AKW6_9RHOB</name>
<dbReference type="EMBL" id="CP031600">
    <property type="protein sequence ID" value="QEW29899.1"/>
    <property type="molecule type" value="Genomic_DNA"/>
</dbReference>
<gene>
    <name evidence="1" type="ORF">RIdsm_05745</name>
</gene>
<sequence length="74" mass="7916">MTLFILIGMSFPPERLVLPVAFDDIFMDRNAREDHLALGVGKTWGSGCCSAVCASQLPIKNGGPHDGNVMRALG</sequence>
<keyword evidence="1" id="KW-0614">Plasmid</keyword>
<dbReference type="RefSeq" id="WP_191908996.1">
    <property type="nucleotide sequence ID" value="NZ_CP031600.1"/>
</dbReference>
<evidence type="ECO:0000313" key="1">
    <source>
        <dbReference type="EMBL" id="QEW29899.1"/>
    </source>
</evidence>